<keyword evidence="1" id="KW-1133">Transmembrane helix</keyword>
<dbReference type="AlphaFoldDB" id="A0A7X0DCC7"/>
<proteinExistence type="predicted"/>
<keyword evidence="1" id="KW-0472">Membrane</keyword>
<comment type="caution">
    <text evidence="2">The sequence shown here is derived from an EMBL/GenBank/DDBJ whole genome shotgun (WGS) entry which is preliminary data.</text>
</comment>
<dbReference type="Proteomes" id="UP000535501">
    <property type="component" value="Unassembled WGS sequence"/>
</dbReference>
<feature type="transmembrane region" description="Helical" evidence="1">
    <location>
        <begin position="31"/>
        <end position="49"/>
    </location>
</feature>
<evidence type="ECO:0000313" key="2">
    <source>
        <dbReference type="EMBL" id="MBB6179465.1"/>
    </source>
</evidence>
<name>A0A7X0DCC7_9HYPH</name>
<gene>
    <name evidence="2" type="ORF">HNQ75_001419</name>
</gene>
<sequence>MSSKLLIPLLAVIAIALIAFGAVTIGLAPAITMVALASMLIVFVFLVRVSML</sequence>
<dbReference type="RefSeq" id="WP_156157138.1">
    <property type="nucleotide sequence ID" value="NZ_CANLQM010000003.1"/>
</dbReference>
<keyword evidence="3" id="KW-1185">Reference proteome</keyword>
<protein>
    <submittedName>
        <fullName evidence="2">Uncharacterized protein</fullName>
    </submittedName>
</protein>
<evidence type="ECO:0000256" key="1">
    <source>
        <dbReference type="SAM" id="Phobius"/>
    </source>
</evidence>
<reference evidence="2 3" key="1">
    <citation type="submission" date="2020-08" db="EMBL/GenBank/DDBJ databases">
        <title>Genomic Encyclopedia of Type Strains, Phase IV (KMG-IV): sequencing the most valuable type-strain genomes for metagenomic binning, comparative biology and taxonomic classification.</title>
        <authorList>
            <person name="Goeker M."/>
        </authorList>
    </citation>
    <scope>NUCLEOTIDE SEQUENCE [LARGE SCALE GENOMIC DNA]</scope>
    <source>
        <strain evidence="2 3">DSM 102134</strain>
    </source>
</reference>
<keyword evidence="1" id="KW-0812">Transmembrane</keyword>
<accession>A0A7X0DCC7</accession>
<organism evidence="2 3">
    <name type="scientific">Pseudorhizobium flavum</name>
    <dbReference type="NCBI Taxonomy" id="1335061"/>
    <lineage>
        <taxon>Bacteria</taxon>
        <taxon>Pseudomonadati</taxon>
        <taxon>Pseudomonadota</taxon>
        <taxon>Alphaproteobacteria</taxon>
        <taxon>Hyphomicrobiales</taxon>
        <taxon>Rhizobiaceae</taxon>
        <taxon>Rhizobium/Agrobacterium group</taxon>
        <taxon>Pseudorhizobium</taxon>
    </lineage>
</organism>
<dbReference type="EMBL" id="JACHEJ010000002">
    <property type="protein sequence ID" value="MBB6179465.1"/>
    <property type="molecule type" value="Genomic_DNA"/>
</dbReference>
<evidence type="ECO:0000313" key="3">
    <source>
        <dbReference type="Proteomes" id="UP000535501"/>
    </source>
</evidence>